<evidence type="ECO:0000256" key="7">
    <source>
        <dbReference type="ARBA" id="ARBA00022692"/>
    </source>
</evidence>
<keyword evidence="10" id="KW-0378">Hydrolase</keyword>
<sequence length="791" mass="90410">MPGIVVFRRRWMVASDDFVIPFSIAFVVRGIWMIILAVSLGIHHGMHHDHWSNTKDQHICQQTVDYYIGGYLALLFATNIMEVSIAWMSGKGSIMDTEPRSLIPSLLYVRLVLSIIELAWLSVGIKWIWLDANSCKMTVEIYIAKAVVVFSWMFLFIVAVIIFCTFDTAGETWFEMQRAQNAGYCVDSVDGSHKYKLHITQKYERRWQGCFRYAFCCRGEVQGDENVYVFIGRTLSEYFHDLDVVPSDFASGLVLLRRHQKFQEKLELERALEERRIQEMTTDGVPLKKSSLRYQRTNNAQTLRLDRKEELLQYKDIAYYMNYALAAYGWPIYMKSHVACGCCKLMASFRCCYCCRSLDKRINKSVLVEEDNCCRCHFSALKRIAEVHNSDVVYCSYHNSMYKSPFYVALDHVKKSVVVVIRGTLSLQDILTDFTVEPERIPVEGGDPSWFGHKGMVRCAMYIENKLINGGILQKAFNADPDCGTQNYRLILLGHSLGAGTAAILAFLLRPRYPDLFCYAYSPPGANLSLSAAKYAREFVISVVVGKDMIPRLSLFTLEDLRNNIMTMISKSRMSKWRILRGCACRCAFVCCYGCKCVKFDGQRDELDSEIENIEIPEITHSNSMRFYPPGRILHVVKTCSVSRGCGETETMYEPVWAGLEEFQSIKISGLMWKDHMPDFVLEALNKCLPSKEQEEAVMNAPHSPRPLALEVPSNDWYCRPRDSYSQDSISYRSDVEQYTIEVPSFPVEQSAGATSKNLSSQADSRDSITIDMDARRSDVESNTNSYEINV</sequence>
<keyword evidence="17" id="KW-0325">Glycoprotein</keyword>
<dbReference type="GO" id="GO:0098839">
    <property type="term" value="C:postsynaptic density membrane"/>
    <property type="evidence" value="ECO:0007669"/>
    <property type="project" value="UniProtKB-SubCell"/>
</dbReference>
<feature type="transmembrane region" description="Helical" evidence="34">
    <location>
        <begin position="107"/>
        <end position="130"/>
    </location>
</feature>
<dbReference type="InterPro" id="IPR029058">
    <property type="entry name" value="AB_hydrolase_fold"/>
</dbReference>
<dbReference type="GO" id="GO:0031901">
    <property type="term" value="C:early endosome membrane"/>
    <property type="evidence" value="ECO:0007669"/>
    <property type="project" value="UniProtKB-SubCell"/>
</dbReference>
<dbReference type="Pfam" id="PF01764">
    <property type="entry name" value="Lipase_3"/>
    <property type="match status" value="1"/>
</dbReference>
<keyword evidence="12" id="KW-0442">Lipid degradation</keyword>
<dbReference type="OrthoDB" id="438440at2759"/>
<evidence type="ECO:0000313" key="36">
    <source>
        <dbReference type="Proteomes" id="UP000515163"/>
    </source>
</evidence>
<evidence type="ECO:0000256" key="16">
    <source>
        <dbReference type="ARBA" id="ARBA00023136"/>
    </source>
</evidence>
<evidence type="ECO:0000256" key="17">
    <source>
        <dbReference type="ARBA" id="ARBA00023180"/>
    </source>
</evidence>
<comment type="cofactor">
    <cofactor evidence="1">
        <name>Ca(2+)</name>
        <dbReference type="ChEBI" id="CHEBI:29108"/>
    </cofactor>
</comment>
<evidence type="ECO:0000256" key="10">
    <source>
        <dbReference type="ARBA" id="ARBA00022801"/>
    </source>
</evidence>
<feature type="compositionally biased region" description="Polar residues" evidence="33">
    <location>
        <begin position="752"/>
        <end position="763"/>
    </location>
</feature>
<evidence type="ECO:0000256" key="14">
    <source>
        <dbReference type="ARBA" id="ARBA00023018"/>
    </source>
</evidence>
<evidence type="ECO:0000256" key="9">
    <source>
        <dbReference type="ARBA" id="ARBA00022753"/>
    </source>
</evidence>
<feature type="domain" description="Fungal lipase-type" evidence="35">
    <location>
        <begin position="418"/>
        <end position="555"/>
    </location>
</feature>
<organism evidence="36 37">
    <name type="scientific">Actinia tenebrosa</name>
    <name type="common">Australian red waratah sea anemone</name>
    <dbReference type="NCBI Taxonomy" id="6105"/>
    <lineage>
        <taxon>Eukaryota</taxon>
        <taxon>Metazoa</taxon>
        <taxon>Cnidaria</taxon>
        <taxon>Anthozoa</taxon>
        <taxon>Hexacorallia</taxon>
        <taxon>Actiniaria</taxon>
        <taxon>Actiniidae</taxon>
        <taxon>Actinia</taxon>
    </lineage>
</organism>
<evidence type="ECO:0000256" key="5">
    <source>
        <dbReference type="ARBA" id="ARBA00022475"/>
    </source>
</evidence>
<evidence type="ECO:0000256" key="15">
    <source>
        <dbReference type="ARBA" id="ARBA00023098"/>
    </source>
</evidence>
<evidence type="ECO:0000256" key="12">
    <source>
        <dbReference type="ARBA" id="ARBA00022963"/>
    </source>
</evidence>
<dbReference type="CDD" id="cd00519">
    <property type="entry name" value="Lipase_3"/>
    <property type="match status" value="1"/>
</dbReference>
<evidence type="ECO:0000256" key="27">
    <source>
        <dbReference type="ARBA" id="ARBA00052106"/>
    </source>
</evidence>
<evidence type="ECO:0000259" key="35">
    <source>
        <dbReference type="Pfam" id="PF01764"/>
    </source>
</evidence>
<comment type="catalytic activity">
    <reaction evidence="28">
        <text>1-(9Z-octadecenoyl)-2-O-(5Z,8Z,11Z,14Z-eicosatetraenyl)-sn-glycerol + H2O = 2-O-(5Z,8Z,11Z,14Z)-eicosatetraenylglycerol + (9Z)-octadecenoate + H(+)</text>
        <dbReference type="Rhea" id="RHEA:38527"/>
        <dbReference type="ChEBI" id="CHEBI:15377"/>
        <dbReference type="ChEBI" id="CHEBI:15378"/>
        <dbReference type="ChEBI" id="CHEBI:30823"/>
        <dbReference type="ChEBI" id="CHEBI:75913"/>
        <dbReference type="ChEBI" id="CHEBI:75914"/>
    </reaction>
    <physiologicalReaction direction="left-to-right" evidence="28">
        <dbReference type="Rhea" id="RHEA:38528"/>
    </physiologicalReaction>
</comment>
<feature type="transmembrane region" description="Helical" evidence="34">
    <location>
        <begin position="64"/>
        <end position="87"/>
    </location>
</feature>
<comment type="subunit">
    <text evidence="29">Interacts (via C-terminal) with CAMK2A; leading to the phosphorylation and inhibition of DAGLA enzymatic activity. Interacts (via PPXXF motif) with HOMER1 and HOMER2; this interaction is required for DAGLA membrane localization.</text>
</comment>
<keyword evidence="8" id="KW-0479">Metal-binding</keyword>
<dbReference type="InterPro" id="IPR052214">
    <property type="entry name" value="DAG_Lipase-Related"/>
</dbReference>
<keyword evidence="14" id="KW-0770">Synapse</keyword>
<evidence type="ECO:0000256" key="20">
    <source>
        <dbReference type="ARBA" id="ARBA00024531"/>
    </source>
</evidence>
<evidence type="ECO:0000256" key="8">
    <source>
        <dbReference type="ARBA" id="ARBA00022723"/>
    </source>
</evidence>
<dbReference type="SUPFAM" id="SSF53474">
    <property type="entry name" value="alpha/beta-Hydrolases"/>
    <property type="match status" value="1"/>
</dbReference>
<evidence type="ECO:0000256" key="33">
    <source>
        <dbReference type="SAM" id="MobiDB-lite"/>
    </source>
</evidence>
<comment type="catalytic activity">
    <reaction evidence="25">
        <text>1-(9Z-octadecenoyl)-2-(9Z,12Z-octadecadienoyl)-sn-glycerol + H2O = 2-(9Z,12Z-octadecadienoyl)-glycerol + (9Z)-octadecenoate + H(+)</text>
        <dbReference type="Rhea" id="RHEA:38523"/>
        <dbReference type="ChEBI" id="CHEBI:15377"/>
        <dbReference type="ChEBI" id="CHEBI:15378"/>
        <dbReference type="ChEBI" id="CHEBI:30823"/>
        <dbReference type="ChEBI" id="CHEBI:75450"/>
        <dbReference type="ChEBI" id="CHEBI:75457"/>
    </reaction>
    <physiologicalReaction direction="left-to-right" evidence="25">
        <dbReference type="Rhea" id="RHEA:38524"/>
    </physiologicalReaction>
</comment>
<evidence type="ECO:0000256" key="19">
    <source>
        <dbReference type="ARBA" id="ARBA00023273"/>
    </source>
</evidence>
<evidence type="ECO:0000256" key="26">
    <source>
        <dbReference type="ARBA" id="ARBA00050861"/>
    </source>
</evidence>
<evidence type="ECO:0000256" key="6">
    <source>
        <dbReference type="ARBA" id="ARBA00022553"/>
    </source>
</evidence>
<keyword evidence="36" id="KW-1185">Reference proteome</keyword>
<evidence type="ECO:0000256" key="4">
    <source>
        <dbReference type="ARBA" id="ARBA00010701"/>
    </source>
</evidence>
<dbReference type="PANTHER" id="PTHR45792">
    <property type="entry name" value="DIACYLGLYCEROL LIPASE HOMOLOG-RELATED"/>
    <property type="match status" value="1"/>
</dbReference>
<evidence type="ECO:0000256" key="11">
    <source>
        <dbReference type="ARBA" id="ARBA00022837"/>
    </source>
</evidence>
<evidence type="ECO:0000256" key="22">
    <source>
        <dbReference type="ARBA" id="ARBA00037872"/>
    </source>
</evidence>
<dbReference type="GeneID" id="116307887"/>
<keyword evidence="6" id="KW-0597">Phosphoprotein</keyword>
<keyword evidence="11" id="KW-0106">Calcium</keyword>
<evidence type="ECO:0000256" key="31">
    <source>
        <dbReference type="ARBA" id="ARBA00081678"/>
    </source>
</evidence>
<dbReference type="Proteomes" id="UP000515163">
    <property type="component" value="Unplaced"/>
</dbReference>
<evidence type="ECO:0000256" key="32">
    <source>
        <dbReference type="ARBA" id="ARBA00082132"/>
    </source>
</evidence>
<keyword evidence="19" id="KW-0966">Cell projection</keyword>
<evidence type="ECO:0000256" key="23">
    <source>
        <dbReference type="ARBA" id="ARBA00048382"/>
    </source>
</evidence>
<comment type="catalytic activity">
    <reaction evidence="23">
        <text>1,2-di-(9Z-octadecenoyl)-sn-glycerol + H2O = 2-(9Z-octadecenoyl)-glycerol + (9Z)-octadecenoate + H(+)</text>
        <dbReference type="Rhea" id="RHEA:38511"/>
        <dbReference type="ChEBI" id="CHEBI:15377"/>
        <dbReference type="ChEBI" id="CHEBI:15378"/>
        <dbReference type="ChEBI" id="CHEBI:30823"/>
        <dbReference type="ChEBI" id="CHEBI:52333"/>
        <dbReference type="ChEBI" id="CHEBI:73990"/>
    </reaction>
    <physiologicalReaction direction="left-to-right" evidence="23">
        <dbReference type="Rhea" id="RHEA:38512"/>
    </physiologicalReaction>
</comment>
<dbReference type="EC" id="3.1.1.116" evidence="21"/>
<evidence type="ECO:0000256" key="18">
    <source>
        <dbReference type="ARBA" id="ARBA00023257"/>
    </source>
</evidence>
<feature type="transmembrane region" description="Helical" evidence="34">
    <location>
        <begin position="142"/>
        <end position="163"/>
    </location>
</feature>
<keyword evidence="15" id="KW-0443">Lipid metabolism</keyword>
<keyword evidence="16 34" id="KW-0472">Membrane</keyword>
<dbReference type="RefSeq" id="XP_031574063.1">
    <property type="nucleotide sequence ID" value="XM_031718203.1"/>
</dbReference>
<dbReference type="InterPro" id="IPR002921">
    <property type="entry name" value="Fungal_lipase-type"/>
</dbReference>
<dbReference type="GO" id="GO:0032591">
    <property type="term" value="C:dendritic spine membrane"/>
    <property type="evidence" value="ECO:0007669"/>
    <property type="project" value="UniProtKB-SubCell"/>
</dbReference>
<protein>
    <recommendedName>
        <fullName evidence="30">Diacylglycerol lipase-alpha</fullName>
        <ecNumber evidence="21">3.1.1.116</ecNumber>
    </recommendedName>
    <alternativeName>
        <fullName evidence="32">Neural stem cell-derived dendrite regulator</fullName>
    </alternativeName>
    <alternativeName>
        <fullName evidence="31">Sn1-specific diacylglycerol lipase alpha</fullName>
    </alternativeName>
</protein>
<reference evidence="37" key="1">
    <citation type="submission" date="2025-08" db="UniProtKB">
        <authorList>
            <consortium name="RefSeq"/>
        </authorList>
    </citation>
    <scope>IDENTIFICATION</scope>
    <source>
        <tissue evidence="37">Tentacle</tissue>
    </source>
</reference>
<dbReference type="GO" id="GO:0019369">
    <property type="term" value="P:arachidonate metabolic process"/>
    <property type="evidence" value="ECO:0007669"/>
    <property type="project" value="TreeGrafter"/>
</dbReference>
<keyword evidence="13 34" id="KW-1133">Transmembrane helix</keyword>
<keyword evidence="5" id="KW-1003">Cell membrane</keyword>
<evidence type="ECO:0000256" key="13">
    <source>
        <dbReference type="ARBA" id="ARBA00022989"/>
    </source>
</evidence>
<dbReference type="FunFam" id="3.40.50.1820:FF:000015">
    <property type="entry name" value="Sn1-specific diacylglycerol lipase alpha"/>
    <property type="match status" value="1"/>
</dbReference>
<dbReference type="GO" id="GO:0098921">
    <property type="term" value="P:retrograde trans-synaptic signaling by endocannabinoid"/>
    <property type="evidence" value="ECO:0007669"/>
    <property type="project" value="UniProtKB-ARBA"/>
</dbReference>
<evidence type="ECO:0000256" key="3">
    <source>
        <dbReference type="ARBA" id="ARBA00004520"/>
    </source>
</evidence>
<comment type="catalytic activity">
    <reaction evidence="20">
        <text>a 1,2-diacyl-sn-glycerol + H2O = a 2-acylglycerol + a fatty acid + H(+)</text>
        <dbReference type="Rhea" id="RHEA:33275"/>
        <dbReference type="ChEBI" id="CHEBI:15377"/>
        <dbReference type="ChEBI" id="CHEBI:15378"/>
        <dbReference type="ChEBI" id="CHEBI:17389"/>
        <dbReference type="ChEBI" id="CHEBI:17815"/>
        <dbReference type="ChEBI" id="CHEBI:28868"/>
        <dbReference type="EC" id="3.1.1.116"/>
    </reaction>
    <physiologicalReaction direction="left-to-right" evidence="20">
        <dbReference type="Rhea" id="RHEA:33276"/>
    </physiologicalReaction>
</comment>
<keyword evidence="18" id="KW-0628">Postsynaptic cell membrane</keyword>
<comment type="catalytic activity">
    <reaction evidence="26">
        <text>1-(9Z-octadecenoyl)-2-(5Z,8Z,11Z,14Z-eicosatetraenoyl)-sn-glycerol + H2O = 2-(5Z,8Z,11Z,14Z-eicosatetraenoyl)-glycerol + (9Z)-octadecenoate + H(+)</text>
        <dbReference type="Rhea" id="RHEA:38515"/>
        <dbReference type="ChEBI" id="CHEBI:15377"/>
        <dbReference type="ChEBI" id="CHEBI:15378"/>
        <dbReference type="ChEBI" id="CHEBI:30823"/>
        <dbReference type="ChEBI" id="CHEBI:52392"/>
        <dbReference type="ChEBI" id="CHEBI:75449"/>
    </reaction>
    <physiologicalReaction direction="left-to-right" evidence="26">
        <dbReference type="Rhea" id="RHEA:38516"/>
    </physiologicalReaction>
</comment>
<comment type="subcellular location">
    <subcellularLocation>
        <location evidence="2">Cell projection</location>
        <location evidence="2">Dendritic spine membrane</location>
        <topology evidence="2">Multi-pass membrane protein</topology>
    </subcellularLocation>
    <subcellularLocation>
        <location evidence="3">Early endosome membrane</location>
        <topology evidence="3">Multi-pass membrane protein</topology>
    </subcellularLocation>
    <subcellularLocation>
        <location evidence="22">Postsynaptic density membrane</location>
        <topology evidence="22">Multi-pass membrane protein</topology>
    </subcellularLocation>
</comment>
<dbReference type="GO" id="GO:0046872">
    <property type="term" value="F:metal ion binding"/>
    <property type="evidence" value="ECO:0007669"/>
    <property type="project" value="UniProtKB-KW"/>
</dbReference>
<name>A0A6P8J8E6_ACTTE</name>
<accession>A0A6P8J8E6</accession>
<evidence type="ECO:0000256" key="2">
    <source>
        <dbReference type="ARBA" id="ARBA00004332"/>
    </source>
</evidence>
<dbReference type="PANTHER" id="PTHR45792:SF8">
    <property type="entry name" value="DIACYLGLYCEROL LIPASE-ALPHA"/>
    <property type="match status" value="1"/>
</dbReference>
<evidence type="ECO:0000256" key="34">
    <source>
        <dbReference type="SAM" id="Phobius"/>
    </source>
</evidence>
<comment type="similarity">
    <text evidence="4">Belongs to the AB hydrolase superfamily. Lipase family.</text>
</comment>
<keyword evidence="9" id="KW-0967">Endosome</keyword>
<evidence type="ECO:0000313" key="37">
    <source>
        <dbReference type="RefSeq" id="XP_031574063.1"/>
    </source>
</evidence>
<evidence type="ECO:0000256" key="29">
    <source>
        <dbReference type="ARBA" id="ARBA00063298"/>
    </source>
</evidence>
<comment type="catalytic activity">
    <reaction evidence="24">
        <text>1-(9Z-octadecenoyl)-2-octadecanoyl-sn-glycerol + H2O = 2-octadecanoylglycerol + (9Z)-octadecenoate + H(+)</text>
        <dbReference type="Rhea" id="RHEA:38519"/>
        <dbReference type="ChEBI" id="CHEBI:15377"/>
        <dbReference type="ChEBI" id="CHEBI:15378"/>
        <dbReference type="ChEBI" id="CHEBI:30823"/>
        <dbReference type="ChEBI" id="CHEBI:75448"/>
        <dbReference type="ChEBI" id="CHEBI:75456"/>
    </reaction>
    <physiologicalReaction direction="left-to-right" evidence="24">
        <dbReference type="Rhea" id="RHEA:38520"/>
    </physiologicalReaction>
</comment>
<dbReference type="GO" id="GO:0046340">
    <property type="term" value="P:diacylglycerol catabolic process"/>
    <property type="evidence" value="ECO:0007669"/>
    <property type="project" value="TreeGrafter"/>
</dbReference>
<gene>
    <name evidence="37" type="primary">LOC116307887</name>
</gene>
<keyword evidence="7 34" id="KW-0812">Transmembrane</keyword>
<evidence type="ECO:0000256" key="24">
    <source>
        <dbReference type="ARBA" id="ARBA00050486"/>
    </source>
</evidence>
<dbReference type="GO" id="GO:0047372">
    <property type="term" value="F:monoacylglycerol lipase activity"/>
    <property type="evidence" value="ECO:0007669"/>
    <property type="project" value="UniProtKB-ARBA"/>
</dbReference>
<proteinExistence type="inferred from homology"/>
<comment type="catalytic activity">
    <reaction evidence="27">
        <text>1-octadecanoyl-2-(5Z,8Z,11Z,14Z-eicosatetraenoyl)-sn-glycerol + H2O = 2-(5Z,8Z,11Z,14Z-eicosatetraenoyl)-glycerol + octadecanoate + H(+)</text>
        <dbReference type="Rhea" id="RHEA:38507"/>
        <dbReference type="ChEBI" id="CHEBI:15377"/>
        <dbReference type="ChEBI" id="CHEBI:15378"/>
        <dbReference type="ChEBI" id="CHEBI:25629"/>
        <dbReference type="ChEBI" id="CHEBI:52392"/>
        <dbReference type="ChEBI" id="CHEBI:75728"/>
    </reaction>
    <physiologicalReaction direction="left-to-right" evidence="27">
        <dbReference type="Rhea" id="RHEA:38508"/>
    </physiologicalReaction>
</comment>
<feature type="compositionally biased region" description="Polar residues" evidence="33">
    <location>
        <begin position="781"/>
        <end position="791"/>
    </location>
</feature>
<feature type="compositionally biased region" description="Basic and acidic residues" evidence="33">
    <location>
        <begin position="764"/>
        <end position="780"/>
    </location>
</feature>
<feature type="transmembrane region" description="Helical" evidence="34">
    <location>
        <begin position="20"/>
        <end position="43"/>
    </location>
</feature>
<evidence type="ECO:0000256" key="25">
    <source>
        <dbReference type="ARBA" id="ARBA00050709"/>
    </source>
</evidence>
<feature type="region of interest" description="Disordered" evidence="33">
    <location>
        <begin position="750"/>
        <end position="791"/>
    </location>
</feature>
<evidence type="ECO:0000256" key="1">
    <source>
        <dbReference type="ARBA" id="ARBA00001913"/>
    </source>
</evidence>
<dbReference type="Gene3D" id="3.40.50.1820">
    <property type="entry name" value="alpha/beta hydrolase"/>
    <property type="match status" value="1"/>
</dbReference>
<dbReference type="AlphaFoldDB" id="A0A6P8J8E6"/>
<evidence type="ECO:0000256" key="21">
    <source>
        <dbReference type="ARBA" id="ARBA00026104"/>
    </source>
</evidence>
<evidence type="ECO:0000256" key="28">
    <source>
        <dbReference type="ARBA" id="ARBA00052463"/>
    </source>
</evidence>
<evidence type="ECO:0000256" key="30">
    <source>
        <dbReference type="ARBA" id="ARBA00071957"/>
    </source>
</evidence>